<dbReference type="AlphaFoldDB" id="A0A0P1B1Q9"/>
<proteinExistence type="predicted"/>
<dbReference type="GeneID" id="36399012"/>
<dbReference type="Proteomes" id="UP000054928">
    <property type="component" value="Unassembled WGS sequence"/>
</dbReference>
<keyword evidence="2" id="KW-1185">Reference proteome</keyword>
<name>A0A0P1B1Q9_PLAHL</name>
<dbReference type="RefSeq" id="XP_024583671.1">
    <property type="nucleotide sequence ID" value="XM_024718254.1"/>
</dbReference>
<organism evidence="1 2">
    <name type="scientific">Plasmopara halstedii</name>
    <name type="common">Downy mildew of sunflower</name>
    <dbReference type="NCBI Taxonomy" id="4781"/>
    <lineage>
        <taxon>Eukaryota</taxon>
        <taxon>Sar</taxon>
        <taxon>Stramenopiles</taxon>
        <taxon>Oomycota</taxon>
        <taxon>Peronosporomycetes</taxon>
        <taxon>Peronosporales</taxon>
        <taxon>Peronosporaceae</taxon>
        <taxon>Plasmopara</taxon>
    </lineage>
</organism>
<accession>A0A0P1B1Q9</accession>
<reference evidence="2" key="1">
    <citation type="submission" date="2014-09" db="EMBL/GenBank/DDBJ databases">
        <authorList>
            <person name="Sharma Rahul"/>
            <person name="Thines Marco"/>
        </authorList>
    </citation>
    <scope>NUCLEOTIDE SEQUENCE [LARGE SCALE GENOMIC DNA]</scope>
</reference>
<protein>
    <submittedName>
        <fullName evidence="1">Uncharacterized protein</fullName>
    </submittedName>
</protein>
<sequence length="55" mass="6754">MINIEEPMSTYRQKNPSPFEHNLPFLSNYDEYLIIELKRDKLNYALRIFARFDEE</sequence>
<evidence type="ECO:0000313" key="2">
    <source>
        <dbReference type="Proteomes" id="UP000054928"/>
    </source>
</evidence>
<evidence type="ECO:0000313" key="1">
    <source>
        <dbReference type="EMBL" id="CEG47302.1"/>
    </source>
</evidence>
<dbReference type="EMBL" id="CCYD01002424">
    <property type="protein sequence ID" value="CEG47302.1"/>
    <property type="molecule type" value="Genomic_DNA"/>
</dbReference>